<dbReference type="FunFam" id="3.40.50.300:FF:000309">
    <property type="entry name" value="ABC transporter ATP-binding protein"/>
    <property type="match status" value="1"/>
</dbReference>
<dbReference type="InterPro" id="IPR003593">
    <property type="entry name" value="AAA+_ATPase"/>
</dbReference>
<dbReference type="CDD" id="cd03221">
    <property type="entry name" value="ABCF_EF-3"/>
    <property type="match status" value="2"/>
</dbReference>
<evidence type="ECO:0000256" key="3">
    <source>
        <dbReference type="ARBA" id="ARBA00022840"/>
    </source>
</evidence>
<organism evidence="6 7">
    <name type="scientific">Macrococcus equipercicus</name>
    <dbReference type="NCBI Taxonomy" id="69967"/>
    <lineage>
        <taxon>Bacteria</taxon>
        <taxon>Bacillati</taxon>
        <taxon>Bacillota</taxon>
        <taxon>Bacilli</taxon>
        <taxon>Bacillales</taxon>
        <taxon>Staphylococcaceae</taxon>
        <taxon>Macrococcus</taxon>
    </lineage>
</organism>
<dbReference type="Pfam" id="PF00005">
    <property type="entry name" value="ABC_tran"/>
    <property type="match status" value="2"/>
</dbReference>
<dbReference type="InterPro" id="IPR032524">
    <property type="entry name" value="ABC_tran_C"/>
</dbReference>
<keyword evidence="2" id="KW-0547">Nucleotide-binding</keyword>
<evidence type="ECO:0000256" key="2">
    <source>
        <dbReference type="ARBA" id="ARBA00022741"/>
    </source>
</evidence>
<dbReference type="AlphaFoldDB" id="A0A9Q9BQA5"/>
<dbReference type="PROSITE" id="PS50893">
    <property type="entry name" value="ABC_TRANSPORTER_2"/>
    <property type="match status" value="2"/>
</dbReference>
<evidence type="ECO:0000256" key="4">
    <source>
        <dbReference type="SAM" id="MobiDB-lite"/>
    </source>
</evidence>
<dbReference type="EMBL" id="CP073809">
    <property type="protein sequence ID" value="UTH13504.1"/>
    <property type="molecule type" value="Genomic_DNA"/>
</dbReference>
<dbReference type="SMART" id="SM00382">
    <property type="entry name" value="AAA"/>
    <property type="match status" value="2"/>
</dbReference>
<evidence type="ECO:0000313" key="7">
    <source>
        <dbReference type="Proteomes" id="UP001057381"/>
    </source>
</evidence>
<dbReference type="PANTHER" id="PTHR42855">
    <property type="entry name" value="ABC TRANSPORTER ATP-BINDING SUBUNIT"/>
    <property type="match status" value="1"/>
</dbReference>
<feature type="compositionally biased region" description="Basic and acidic residues" evidence="4">
    <location>
        <begin position="557"/>
        <end position="568"/>
    </location>
</feature>
<dbReference type="InterPro" id="IPR003439">
    <property type="entry name" value="ABC_transporter-like_ATP-bd"/>
</dbReference>
<dbReference type="GO" id="GO:0005524">
    <property type="term" value="F:ATP binding"/>
    <property type="evidence" value="ECO:0007669"/>
    <property type="project" value="UniProtKB-KW"/>
</dbReference>
<evidence type="ECO:0000313" key="6">
    <source>
        <dbReference type="EMBL" id="UTH13504.1"/>
    </source>
</evidence>
<evidence type="ECO:0000259" key="5">
    <source>
        <dbReference type="PROSITE" id="PS50893"/>
    </source>
</evidence>
<dbReference type="Proteomes" id="UP001057381">
    <property type="component" value="Chromosome"/>
</dbReference>
<evidence type="ECO:0000256" key="1">
    <source>
        <dbReference type="ARBA" id="ARBA00022737"/>
    </source>
</evidence>
<proteinExistence type="predicted"/>
<dbReference type="GO" id="GO:0003677">
    <property type="term" value="F:DNA binding"/>
    <property type="evidence" value="ECO:0007669"/>
    <property type="project" value="InterPro"/>
</dbReference>
<gene>
    <name evidence="6" type="ORF">KFV11_09765</name>
</gene>
<keyword evidence="1" id="KW-0677">Repeat</keyword>
<protein>
    <submittedName>
        <fullName evidence="6">ABC-F family ATP-binding cassette domain-containing protein</fullName>
    </submittedName>
</protein>
<feature type="domain" description="ABC transporter" evidence="5">
    <location>
        <begin position="325"/>
        <end position="544"/>
    </location>
</feature>
<sequence>MILLQASQLTKSFSGDTLFADVKFEIKSNDRVAIVGRNGAGKTTLMKILAGVESYDSGHLMLAKNIRMGYLTQQMTLDADGTVYDAMMKPFLHLVAMERKLQDIAAYLSDESDKADSAEYQEKLTDYEKLQAAFEAEDGYKYDHKIKTVLTGLNFREEDFNQKIDNFSGGQKTRLALAEMLLQEPDLLLLDEPTNHLDMETTAWLENYLLTYKGAIILISHDRYFLDKVVGTVYDVALGRVTKYVGNYSQFIIERDAFYDKMTAEYERQQAEIERLETFVQKNITRASTSGMAKSRRKVLEKMVRIEAPKLDDHSVNLNFNIDRESGNDVLSAEQLEVGYETPITAPISFDVKKQDAIAVIGPNGIGKTTLIKTIAKRLPAISGHIKYGANVTIGYYDQKQAEFSSSNTVLEELWQYYPTMPEKDVRAVLGRFLFVQDDVKKAINDLSGGEKARLQLAKLSLENNNVLILDEPTNHLDIAAKEILEEALIHYPGTVLFVSHDRYFINRIATKVLNVTAEGAALFLGDYTYFIEKEEERAAHEAYDQQEQAAAPKTSSYEDNKQARKERRKMERALQQLEETVASQETLIADIEHTLTLPEVFNDSQRSYELHQQLVAAQSTLEEAIEQWAELEALLEESE</sequence>
<dbReference type="InterPro" id="IPR032781">
    <property type="entry name" value="ABC_tran_Xtn"/>
</dbReference>
<dbReference type="FunFam" id="3.40.50.300:FF:000011">
    <property type="entry name" value="Putative ABC transporter ATP-binding component"/>
    <property type="match status" value="1"/>
</dbReference>
<dbReference type="PANTHER" id="PTHR42855:SF2">
    <property type="entry name" value="DRUG RESISTANCE ABC TRANSPORTER,ATP-BINDING PROTEIN"/>
    <property type="match status" value="1"/>
</dbReference>
<dbReference type="GO" id="GO:0016887">
    <property type="term" value="F:ATP hydrolysis activity"/>
    <property type="evidence" value="ECO:0007669"/>
    <property type="project" value="InterPro"/>
</dbReference>
<dbReference type="InterPro" id="IPR037118">
    <property type="entry name" value="Val-tRNA_synth_C_sf"/>
</dbReference>
<feature type="compositionally biased region" description="Polar residues" evidence="4">
    <location>
        <begin position="546"/>
        <end position="556"/>
    </location>
</feature>
<dbReference type="Pfam" id="PF16326">
    <property type="entry name" value="ABC_tran_CTD"/>
    <property type="match status" value="1"/>
</dbReference>
<name>A0A9Q9BQA5_9STAP</name>
<dbReference type="RefSeq" id="WP_254249831.1">
    <property type="nucleotide sequence ID" value="NZ_CP073809.1"/>
</dbReference>
<dbReference type="PROSITE" id="PS00211">
    <property type="entry name" value="ABC_TRANSPORTER_1"/>
    <property type="match status" value="2"/>
</dbReference>
<accession>A0A9Q9BQA5</accession>
<dbReference type="SUPFAM" id="SSF52540">
    <property type="entry name" value="P-loop containing nucleoside triphosphate hydrolases"/>
    <property type="match status" value="2"/>
</dbReference>
<dbReference type="KEGG" id="mequ:KFV11_09765"/>
<reference evidence="6" key="1">
    <citation type="submission" date="2021-04" db="EMBL/GenBank/DDBJ databases">
        <title>Complete Genome Sequences of Macrococcus spp. from dog and cattle.</title>
        <authorList>
            <person name="Schwendener S."/>
            <person name="Perreten V."/>
        </authorList>
    </citation>
    <scope>NUCLEOTIDE SEQUENCE</scope>
    <source>
        <strain evidence="6">Epi0143-OL</strain>
    </source>
</reference>
<dbReference type="Gene3D" id="1.10.287.380">
    <property type="entry name" value="Valyl-tRNA synthetase, C-terminal domain"/>
    <property type="match status" value="1"/>
</dbReference>
<dbReference type="Pfam" id="PF12848">
    <property type="entry name" value="ABC_tran_Xtn"/>
    <property type="match status" value="1"/>
</dbReference>
<feature type="region of interest" description="Disordered" evidence="4">
    <location>
        <begin position="542"/>
        <end position="568"/>
    </location>
</feature>
<dbReference type="Gene3D" id="3.40.50.300">
    <property type="entry name" value="P-loop containing nucleotide triphosphate hydrolases"/>
    <property type="match status" value="2"/>
</dbReference>
<feature type="domain" description="ABC transporter" evidence="5">
    <location>
        <begin position="4"/>
        <end position="264"/>
    </location>
</feature>
<dbReference type="InterPro" id="IPR027417">
    <property type="entry name" value="P-loop_NTPase"/>
</dbReference>
<dbReference type="InterPro" id="IPR051309">
    <property type="entry name" value="ABCF_ATPase"/>
</dbReference>
<keyword evidence="3 6" id="KW-0067">ATP-binding</keyword>
<dbReference type="InterPro" id="IPR017871">
    <property type="entry name" value="ABC_transporter-like_CS"/>
</dbReference>